<comment type="catalytic activity">
    <reaction evidence="9 10">
        <text>L-cysteinyl-[protein] + hexadecanoyl-CoA = S-hexadecanoyl-L-cysteinyl-[protein] + CoA</text>
        <dbReference type="Rhea" id="RHEA:36683"/>
        <dbReference type="Rhea" id="RHEA-COMP:10131"/>
        <dbReference type="Rhea" id="RHEA-COMP:11032"/>
        <dbReference type="ChEBI" id="CHEBI:29950"/>
        <dbReference type="ChEBI" id="CHEBI:57287"/>
        <dbReference type="ChEBI" id="CHEBI:57379"/>
        <dbReference type="ChEBI" id="CHEBI:74151"/>
        <dbReference type="EC" id="2.3.1.225"/>
    </reaction>
</comment>
<keyword evidence="8 10" id="KW-0012">Acyltransferase</keyword>
<evidence type="ECO:0000256" key="5">
    <source>
        <dbReference type="ARBA" id="ARBA00023136"/>
    </source>
</evidence>
<keyword evidence="6" id="KW-0564">Palmitate</keyword>
<keyword evidence="5 10" id="KW-0472">Membrane</keyword>
<protein>
    <recommendedName>
        <fullName evidence="10">Palmitoyltransferase</fullName>
        <ecNumber evidence="10">2.3.1.225</ecNumber>
    </recommendedName>
</protein>
<dbReference type="Pfam" id="PF01529">
    <property type="entry name" value="DHHC"/>
    <property type="match status" value="1"/>
</dbReference>
<feature type="transmembrane region" description="Helical" evidence="10">
    <location>
        <begin position="200"/>
        <end position="223"/>
    </location>
</feature>
<feature type="region of interest" description="Disordered" evidence="11">
    <location>
        <begin position="396"/>
        <end position="437"/>
    </location>
</feature>
<dbReference type="PROSITE" id="PS50216">
    <property type="entry name" value="DHHC"/>
    <property type="match status" value="1"/>
</dbReference>
<evidence type="ECO:0000256" key="9">
    <source>
        <dbReference type="ARBA" id="ARBA00048048"/>
    </source>
</evidence>
<feature type="domain" description="Palmitoyltransferase DHHC" evidence="12">
    <location>
        <begin position="155"/>
        <end position="302"/>
    </location>
</feature>
<feature type="transmembrane region" description="Helical" evidence="10">
    <location>
        <begin position="6"/>
        <end position="24"/>
    </location>
</feature>
<name>A0ABY0HFM1_9PEZI</name>
<evidence type="ECO:0000313" key="14">
    <source>
        <dbReference type="Proteomes" id="UP000294003"/>
    </source>
</evidence>
<comment type="similarity">
    <text evidence="10">Belongs to the DHHC palmitoyltransferase family.</text>
</comment>
<keyword evidence="2 10" id="KW-0808">Transferase</keyword>
<comment type="subcellular location">
    <subcellularLocation>
        <location evidence="1">Membrane</location>
        <topology evidence="1">Multi-pass membrane protein</topology>
    </subcellularLocation>
</comment>
<proteinExistence type="inferred from homology"/>
<keyword evidence="4 10" id="KW-1133">Transmembrane helix</keyword>
<comment type="caution">
    <text evidence="13">The sequence shown here is derived from an EMBL/GenBank/DDBJ whole genome shotgun (WGS) entry which is preliminary data.</text>
</comment>
<evidence type="ECO:0000256" key="7">
    <source>
        <dbReference type="ARBA" id="ARBA00023288"/>
    </source>
</evidence>
<evidence type="ECO:0000256" key="10">
    <source>
        <dbReference type="RuleBase" id="RU079119"/>
    </source>
</evidence>
<keyword evidence="14" id="KW-1185">Reference proteome</keyword>
<evidence type="ECO:0000313" key="13">
    <source>
        <dbReference type="EMBL" id="RYO92024.1"/>
    </source>
</evidence>
<evidence type="ECO:0000256" key="1">
    <source>
        <dbReference type="ARBA" id="ARBA00004141"/>
    </source>
</evidence>
<accession>A0ABY0HFM1</accession>
<evidence type="ECO:0000256" key="3">
    <source>
        <dbReference type="ARBA" id="ARBA00022692"/>
    </source>
</evidence>
<reference evidence="13 14" key="1">
    <citation type="submission" date="2018-06" db="EMBL/GenBank/DDBJ databases">
        <title>Complete Genomes of Monosporascus.</title>
        <authorList>
            <person name="Robinson A.J."/>
            <person name="Natvig D.O."/>
        </authorList>
    </citation>
    <scope>NUCLEOTIDE SEQUENCE [LARGE SCALE GENOMIC DNA]</scope>
    <source>
        <strain evidence="13 14">CBS 609.92</strain>
    </source>
</reference>
<dbReference type="InterPro" id="IPR001594">
    <property type="entry name" value="Palmitoyltrfase_DHHC"/>
</dbReference>
<dbReference type="InterPro" id="IPR039859">
    <property type="entry name" value="PFA4/ZDH16/20/ERF2-like"/>
</dbReference>
<evidence type="ECO:0000256" key="11">
    <source>
        <dbReference type="SAM" id="MobiDB-lite"/>
    </source>
</evidence>
<evidence type="ECO:0000259" key="12">
    <source>
        <dbReference type="Pfam" id="PF01529"/>
    </source>
</evidence>
<feature type="transmembrane region" description="Helical" evidence="10">
    <location>
        <begin position="109"/>
        <end position="126"/>
    </location>
</feature>
<feature type="transmembrane region" description="Helical" evidence="10">
    <location>
        <begin position="77"/>
        <end position="97"/>
    </location>
</feature>
<keyword evidence="7" id="KW-0449">Lipoprotein</keyword>
<evidence type="ECO:0000256" key="2">
    <source>
        <dbReference type="ARBA" id="ARBA00022679"/>
    </source>
</evidence>
<feature type="compositionally biased region" description="Basic residues" evidence="11">
    <location>
        <begin position="415"/>
        <end position="425"/>
    </location>
</feature>
<evidence type="ECO:0000256" key="8">
    <source>
        <dbReference type="ARBA" id="ARBA00023315"/>
    </source>
</evidence>
<comment type="domain">
    <text evidence="10">The DHHC domain is required for palmitoyltransferase activity.</text>
</comment>
<evidence type="ECO:0000256" key="6">
    <source>
        <dbReference type="ARBA" id="ARBA00023139"/>
    </source>
</evidence>
<evidence type="ECO:0000256" key="4">
    <source>
        <dbReference type="ARBA" id="ARBA00022989"/>
    </source>
</evidence>
<organism evidence="13 14">
    <name type="scientific">Monosporascus cannonballus</name>
    <dbReference type="NCBI Taxonomy" id="155416"/>
    <lineage>
        <taxon>Eukaryota</taxon>
        <taxon>Fungi</taxon>
        <taxon>Dikarya</taxon>
        <taxon>Ascomycota</taxon>
        <taxon>Pezizomycotina</taxon>
        <taxon>Sordariomycetes</taxon>
        <taxon>Xylariomycetidae</taxon>
        <taxon>Xylariales</taxon>
        <taxon>Xylariales incertae sedis</taxon>
        <taxon>Monosporascus</taxon>
    </lineage>
</organism>
<sequence>MGVVAQIALGVLAISFLTFVALFGRNPSLRHTPIAWLYRAMWVTIPSAVLAVDGRLTGGRFTAWMGRTGHFIMYGRHPTVLIFFVALLAGGEFLFLPGAWPRMTAKHRFCGAVAIALPYVFLWLSARADPGTVTAATHARWMAHYPYDFALFHPGHRCRTCGLLKPARSKHCGVCGRCVHKMDHHCVFINNCVGYGNQHFFILLLLSTAVLTAYGACVGLSLVGENVRRRRPEYSLWKPSCPKSMGWSEWLVLFTLGVQDDVGVGSVTLLTLMTSPLVWGLLGYHVYLIYCGTTTNESMKWQDWQAEMDDGCAFKRAMPADRPKDPGVEAPGTRWPVFPVQVLVRTEDGRPPAAAFGPGVGEWQRVWKLRDVENLYDIGFVDNLIDVFVPNYSFRDEVPPPATDRDGMTSDPERGRRKAKTRKPKVSAAASLVNAAT</sequence>
<dbReference type="EMBL" id="QJNS01000033">
    <property type="protein sequence ID" value="RYO92024.1"/>
    <property type="molecule type" value="Genomic_DNA"/>
</dbReference>
<dbReference type="EC" id="2.3.1.225" evidence="10"/>
<dbReference type="Proteomes" id="UP000294003">
    <property type="component" value="Unassembled WGS sequence"/>
</dbReference>
<feature type="compositionally biased region" description="Basic and acidic residues" evidence="11">
    <location>
        <begin position="396"/>
        <end position="414"/>
    </location>
</feature>
<gene>
    <name evidence="13" type="ORF">DL762_001853</name>
</gene>
<dbReference type="PANTHER" id="PTHR22883:SF288">
    <property type="entry name" value="PALMITOYLTRANSFERASE SWF1"/>
    <property type="match status" value="1"/>
</dbReference>
<dbReference type="PANTHER" id="PTHR22883">
    <property type="entry name" value="ZINC FINGER DHHC DOMAIN CONTAINING PROTEIN"/>
    <property type="match status" value="1"/>
</dbReference>
<feature type="transmembrane region" description="Helical" evidence="10">
    <location>
        <begin position="36"/>
        <end position="57"/>
    </location>
</feature>
<keyword evidence="3 10" id="KW-0812">Transmembrane</keyword>